<gene>
    <name evidence="3" type="ORF">G1X41_21710</name>
</gene>
<sequence length="69" mass="7772">MKESYIKIMSFLLKNKENKLAPAQTREIADAAGLSIYQARQHLEYLCAAGLVRKISSGRGRSACWRLIC</sequence>
<evidence type="ECO:0000256" key="1">
    <source>
        <dbReference type="ARBA" id="ARBA00023015"/>
    </source>
</evidence>
<dbReference type="SUPFAM" id="SSF46785">
    <property type="entry name" value="Winged helix' DNA-binding domain"/>
    <property type="match status" value="1"/>
</dbReference>
<reference evidence="3" key="2">
    <citation type="submission" date="2019-01" db="EMBL/GenBank/DDBJ databases">
        <authorList>
            <consortium name="NCBI Pathogen Detection Project"/>
        </authorList>
    </citation>
    <scope>NUCLEOTIDE SEQUENCE</scope>
    <source>
        <strain evidence="3">SL1344</strain>
    </source>
</reference>
<accession>A0A718Y3W1</accession>
<dbReference type="AlphaFoldDB" id="A0A718Y3W1"/>
<keyword evidence="2" id="KW-0804">Transcription</keyword>
<dbReference type="Gene3D" id="1.10.10.10">
    <property type="entry name" value="Winged helix-like DNA-binding domain superfamily/Winged helix DNA-binding domain"/>
    <property type="match status" value="1"/>
</dbReference>
<dbReference type="EMBL" id="DAAPMV010000014">
    <property type="protein sequence ID" value="HAD6864590.1"/>
    <property type="molecule type" value="Genomic_DNA"/>
</dbReference>
<dbReference type="InterPro" id="IPR006793">
    <property type="entry name" value="FaeA"/>
</dbReference>
<proteinExistence type="predicted"/>
<name>A0A718Y3W1_SALTS</name>
<evidence type="ECO:0000256" key="2">
    <source>
        <dbReference type="ARBA" id="ARBA00023163"/>
    </source>
</evidence>
<evidence type="ECO:0000313" key="3">
    <source>
        <dbReference type="EMBL" id="HAD6864590.1"/>
    </source>
</evidence>
<dbReference type="InterPro" id="IPR036390">
    <property type="entry name" value="WH_DNA-bd_sf"/>
</dbReference>
<comment type="caution">
    <text evidence="3">The sequence shown here is derived from an EMBL/GenBank/DDBJ whole genome shotgun (WGS) entry which is preliminary data.</text>
</comment>
<keyword evidence="1" id="KW-0805">Transcription regulation</keyword>
<protein>
    <submittedName>
        <fullName evidence="3">Regulator</fullName>
    </submittedName>
</protein>
<dbReference type="GO" id="GO:0006355">
    <property type="term" value="P:regulation of DNA-templated transcription"/>
    <property type="evidence" value="ECO:0007669"/>
    <property type="project" value="InterPro"/>
</dbReference>
<dbReference type="Pfam" id="PF04703">
    <property type="entry name" value="FaeA"/>
    <property type="match status" value="1"/>
</dbReference>
<organism evidence="3">
    <name type="scientific">Salmonella typhimurium (strain SL1344)</name>
    <dbReference type="NCBI Taxonomy" id="216597"/>
    <lineage>
        <taxon>Bacteria</taxon>
        <taxon>Pseudomonadati</taxon>
        <taxon>Pseudomonadota</taxon>
        <taxon>Gammaproteobacteria</taxon>
        <taxon>Enterobacterales</taxon>
        <taxon>Enterobacteriaceae</taxon>
        <taxon>Salmonella</taxon>
    </lineage>
</organism>
<reference evidence="3" key="1">
    <citation type="journal article" date="2018" name="Genome Biol.">
        <title>SKESA: strategic k-mer extension for scrupulous assemblies.</title>
        <authorList>
            <person name="Souvorov A."/>
            <person name="Agarwala R."/>
            <person name="Lipman D.J."/>
        </authorList>
    </citation>
    <scope>NUCLEOTIDE SEQUENCE</scope>
    <source>
        <strain evidence="3">SL1344</strain>
    </source>
</reference>
<dbReference type="InterPro" id="IPR036388">
    <property type="entry name" value="WH-like_DNA-bd_sf"/>
</dbReference>